<dbReference type="Pfam" id="PF26216">
    <property type="entry name" value="GDPGP1_C"/>
    <property type="match status" value="1"/>
</dbReference>
<dbReference type="Proteomes" id="UP000036847">
    <property type="component" value="Chromosome"/>
</dbReference>
<feature type="domain" description="DUF4922" evidence="5">
    <location>
        <begin position="8"/>
        <end position="152"/>
    </location>
</feature>
<evidence type="ECO:0000256" key="3">
    <source>
        <dbReference type="ARBA" id="ARBA00012507"/>
    </source>
</evidence>
<dbReference type="SUPFAM" id="SSF54197">
    <property type="entry name" value="HIT-like"/>
    <property type="match status" value="1"/>
</dbReference>
<dbReference type="GO" id="GO:0080048">
    <property type="term" value="F:GDP-D-glucose phosphorylase activity"/>
    <property type="evidence" value="ECO:0007669"/>
    <property type="project" value="InterPro"/>
</dbReference>
<evidence type="ECO:0000259" key="5">
    <source>
        <dbReference type="Pfam" id="PF16269"/>
    </source>
</evidence>
<dbReference type="PATRIC" id="fig|817.51.peg.627"/>
<name>A0A0I9S141_BACFG</name>
<protein>
    <recommendedName>
        <fullName evidence="4">GDP-D-glucose phosphorylase 1</fullName>
        <ecNumber evidence="3">2.7.7.78</ecNumber>
    </recommendedName>
</protein>
<evidence type="ECO:0000313" key="7">
    <source>
        <dbReference type="EMBL" id="KFX75709.1"/>
    </source>
</evidence>
<dbReference type="GO" id="GO:0006006">
    <property type="term" value="P:glucose metabolic process"/>
    <property type="evidence" value="ECO:0007669"/>
    <property type="project" value="TreeGrafter"/>
</dbReference>
<dbReference type="GO" id="GO:0000166">
    <property type="term" value="F:nucleotide binding"/>
    <property type="evidence" value="ECO:0007669"/>
    <property type="project" value="UniProtKB-KW"/>
</dbReference>
<accession>A0A0I9S141</accession>
<dbReference type="PANTHER" id="PTHR20884:SF8">
    <property type="entry name" value="GDP-D-GLUCOSE PHOSPHORYLASE 1"/>
    <property type="match status" value="1"/>
</dbReference>
<reference evidence="7" key="1">
    <citation type="book" date="2014" name="THE 24TH EUROPEAN CONGRESS OF CLINICAL MICROBIOLOGY AND INFECTIOUS DISEASES" publisher="ECCMID 2014" city="Barcelona, Spain">
        <title>Identification of resistance genes in three multidrug-resistant Bacteroides fragilis isolates by whole genome sequencing.</title>
        <editorList>
            <person name="Unknown"/>
            <person name="A."/>
        </editorList>
        <authorList>
            <person name="Sydenham T.V."/>
            <person name="Hasman H."/>
            <person name="Wang M."/>
            <person name="Soki J."/>
            <person name="Nagy E."/>
            <person name="Justesen U.S."/>
        </authorList>
    </citation>
    <scope>NUCLEOTIDE SEQUENCE</scope>
    <source>
        <strain evidence="7">DCMOUH0018B</strain>
        <strain evidence="8">DCMSKEJBY0001B</strain>
    </source>
</reference>
<dbReference type="InterPro" id="IPR058865">
    <property type="entry name" value="GDPGP1_C"/>
</dbReference>
<dbReference type="InterPro" id="IPR036265">
    <property type="entry name" value="HIT-like_sf"/>
</dbReference>
<evidence type="ECO:0000313" key="8">
    <source>
        <dbReference type="EMBL" id="QCQ44438.1"/>
    </source>
</evidence>
<dbReference type="Gene3D" id="3.30.428.70">
    <property type="match status" value="1"/>
</dbReference>
<comment type="catalytic activity">
    <reaction evidence="1">
        <text>GDP-alpha-D-glucose + phosphate = alpha-D-glucose 1-phosphate + GDP + H(+)</text>
        <dbReference type="Rhea" id="RHEA:30387"/>
        <dbReference type="ChEBI" id="CHEBI:15378"/>
        <dbReference type="ChEBI" id="CHEBI:43474"/>
        <dbReference type="ChEBI" id="CHEBI:58189"/>
        <dbReference type="ChEBI" id="CHEBI:58601"/>
        <dbReference type="ChEBI" id="CHEBI:62230"/>
        <dbReference type="EC" id="2.7.7.78"/>
    </reaction>
</comment>
<dbReference type="InterPro" id="IPR046320">
    <property type="entry name" value="DUF4922"/>
</dbReference>
<dbReference type="PANTHER" id="PTHR20884">
    <property type="entry name" value="GDP-D-GLUCOSE PHOSPHORYLASE 1"/>
    <property type="match status" value="1"/>
</dbReference>
<dbReference type="InterPro" id="IPR026506">
    <property type="entry name" value="GDPGP"/>
</dbReference>
<evidence type="ECO:0000313" key="9">
    <source>
        <dbReference type="Proteomes" id="UP000036847"/>
    </source>
</evidence>
<dbReference type="GO" id="GO:0016787">
    <property type="term" value="F:hydrolase activity"/>
    <property type="evidence" value="ECO:0007669"/>
    <property type="project" value="UniProtKB-KW"/>
</dbReference>
<feature type="domain" description="GDPGP1-like C-terminal" evidence="6">
    <location>
        <begin position="168"/>
        <end position="308"/>
    </location>
</feature>
<organism evidence="7">
    <name type="scientific">Bacteroides fragilis</name>
    <dbReference type="NCBI Taxonomy" id="817"/>
    <lineage>
        <taxon>Bacteria</taxon>
        <taxon>Pseudomonadati</taxon>
        <taxon>Bacteroidota</taxon>
        <taxon>Bacteroidia</taxon>
        <taxon>Bacteroidales</taxon>
        <taxon>Bacteroidaceae</taxon>
        <taxon>Bacteroides</taxon>
    </lineage>
</organism>
<dbReference type="EMBL" id="CP036546">
    <property type="protein sequence ID" value="QCQ44438.1"/>
    <property type="molecule type" value="Genomic_DNA"/>
</dbReference>
<proteinExistence type="predicted"/>
<keyword evidence="7" id="KW-0808">Transferase</keyword>
<dbReference type="Pfam" id="PF16269">
    <property type="entry name" value="DUF4922"/>
    <property type="match status" value="1"/>
</dbReference>
<dbReference type="AlphaFoldDB" id="A0A0I9S141"/>
<gene>
    <name evidence="8" type="ORF">EC80_006030</name>
    <name evidence="7" type="ORF">EE52_0204835</name>
</gene>
<dbReference type="GO" id="GO:0005085">
    <property type="term" value="F:guanyl-nucleotide exchange factor activity"/>
    <property type="evidence" value="ECO:0007669"/>
    <property type="project" value="UniProtKB-KW"/>
</dbReference>
<reference evidence="7" key="2">
    <citation type="submission" date="2014-07" db="EMBL/GenBank/DDBJ databases">
        <title>Genetics and epidemiology of antimicrobial resistance in B. fragilis group.</title>
        <authorList>
            <person name="Sydenham T.V."/>
            <person name="Hasman H."/>
            <person name="Kemp M."/>
            <person name="Justesen U.S."/>
        </authorList>
    </citation>
    <scope>NUCLEOTIDE SEQUENCE [LARGE SCALE GENOMIC DNA]</scope>
    <source>
        <strain evidence="7">DCMOUH0018B</strain>
    </source>
</reference>
<dbReference type="InterPro" id="IPR043171">
    <property type="entry name" value="Ap4A_phos1/2-like"/>
</dbReference>
<dbReference type="RefSeq" id="WP_005811912.1">
    <property type="nucleotide sequence ID" value="NZ_CAEUHN010000001.1"/>
</dbReference>
<dbReference type="OrthoDB" id="5494374at2"/>
<dbReference type="GO" id="GO:0005737">
    <property type="term" value="C:cytoplasm"/>
    <property type="evidence" value="ECO:0007669"/>
    <property type="project" value="UniProtKB-SubCell"/>
</dbReference>
<evidence type="ECO:0000256" key="1">
    <source>
        <dbReference type="ARBA" id="ARBA00000063"/>
    </source>
</evidence>
<dbReference type="EMBL" id="JMZZ02000042">
    <property type="protein sequence ID" value="KFX75709.1"/>
    <property type="molecule type" value="Genomic_DNA"/>
</dbReference>
<sequence>MNKELQNLLNEQLTSWEMAQKNYDALKRVRVKEVEVNGCLYKVQFNPARIVSSAAKVDSKSIQERKCFLCPAHLPPMQKGIPFGDHYQILVNPFPIFPRHLTVPELQHVDQRILYRFADMLDLADCAEDYIVFYNGPQCGASAPDHMHFQAGSKGFLPIEQEWKEKRAEKIITNEAATLWALDDSPRTTLLIESESKEAAVTLFNAVYGAMNLKSGEEEPMMNVLAWKERGKQIVCIFPRARHRPACYMAQGDTNILISPASVDMGGVFITPLEKDFEKITANDIADILSEVCLKPADFRALIERIKQRS</sequence>
<dbReference type="EC" id="2.7.7.78" evidence="3"/>
<reference evidence="8 9" key="3">
    <citation type="submission" date="2019-03" db="EMBL/GenBank/DDBJ databases">
        <title>Complete genome assembly of MDR B. fragilis.</title>
        <authorList>
            <person name="Sydenham T.V."/>
            <person name="Hasman H."/>
            <person name="Justesen U.S."/>
        </authorList>
    </citation>
    <scope>NUCLEOTIDE SEQUENCE [LARGE SCALE GENOMIC DNA]</scope>
    <source>
        <strain evidence="8 9">DCMSKEJBY0001B</strain>
    </source>
</reference>
<comment type="function">
    <text evidence="2">Specific and highly efficient GDP-D-glucose phosphorylase regulating the levels of GDP-D-glucose in cells.</text>
</comment>
<evidence type="ECO:0000259" key="6">
    <source>
        <dbReference type="Pfam" id="PF26216"/>
    </source>
</evidence>
<evidence type="ECO:0000256" key="2">
    <source>
        <dbReference type="ARBA" id="ARBA00003049"/>
    </source>
</evidence>
<evidence type="ECO:0000256" key="4">
    <source>
        <dbReference type="ARBA" id="ARBA00018857"/>
    </source>
</evidence>